<evidence type="ECO:0000313" key="2">
    <source>
        <dbReference type="EMBL" id="ODQ96426.1"/>
    </source>
</evidence>
<reference evidence="3" key="1">
    <citation type="submission" date="2016-09" db="EMBL/GenBank/DDBJ databases">
        <authorList>
            <person name="Greninger A.L."/>
            <person name="Jerome K.R."/>
            <person name="Mcnair B."/>
            <person name="Wallis C."/>
            <person name="Fang F."/>
        </authorList>
    </citation>
    <scope>NUCLEOTIDE SEQUENCE [LARGE SCALE GENOMIC DNA]</scope>
    <source>
        <strain evidence="3">M7</strain>
    </source>
</reference>
<keyword evidence="3" id="KW-1185">Reference proteome</keyword>
<accession>A0A1E3S2N2</accession>
<comment type="caution">
    <text evidence="2">The sequence shown here is derived from an EMBL/GenBank/DDBJ whole genome shotgun (WGS) entry which is preliminary data.</text>
</comment>
<evidence type="ECO:0000256" key="1">
    <source>
        <dbReference type="SAM" id="SignalP"/>
    </source>
</evidence>
<dbReference type="AlphaFoldDB" id="A0A1E3S2N2"/>
<feature type="signal peptide" evidence="1">
    <location>
        <begin position="1"/>
        <end position="24"/>
    </location>
</feature>
<evidence type="ECO:0008006" key="4">
    <source>
        <dbReference type="Google" id="ProtNLM"/>
    </source>
</evidence>
<gene>
    <name evidence="2" type="ORF">BHQ17_00900</name>
</gene>
<dbReference type="EMBL" id="MIGZ01000003">
    <property type="protein sequence ID" value="ODQ96426.1"/>
    <property type="molecule type" value="Genomic_DNA"/>
</dbReference>
<feature type="chain" id="PRO_5009135393" description="DUF732 domain-containing protein" evidence="1">
    <location>
        <begin position="25"/>
        <end position="92"/>
    </location>
</feature>
<protein>
    <recommendedName>
        <fullName evidence="4">DUF732 domain-containing protein</fullName>
    </recommendedName>
</protein>
<dbReference type="Proteomes" id="UP000094243">
    <property type="component" value="Unassembled WGS sequence"/>
</dbReference>
<evidence type="ECO:0000313" key="3">
    <source>
        <dbReference type="Proteomes" id="UP000094243"/>
    </source>
</evidence>
<proteinExistence type="predicted"/>
<name>A0A1E3S2N2_9MYCO</name>
<dbReference type="RefSeq" id="WP_069403346.1">
    <property type="nucleotide sequence ID" value="NZ_MIGZ01000003.1"/>
</dbReference>
<organism evidence="2 3">
    <name type="scientific">Mycolicibacterium holsaticum</name>
    <dbReference type="NCBI Taxonomy" id="152142"/>
    <lineage>
        <taxon>Bacteria</taxon>
        <taxon>Bacillati</taxon>
        <taxon>Actinomycetota</taxon>
        <taxon>Actinomycetes</taxon>
        <taxon>Mycobacteriales</taxon>
        <taxon>Mycobacteriaceae</taxon>
        <taxon>Mycolicibacterium</taxon>
    </lineage>
</organism>
<sequence>MFALMRLGMATAVLAVLFAAPAAASEDEYLEGLQDRYTFLTADPLLSEGYRVCAASSAGVLAPDAVIMVRKDLGVATGAAMDIVSAALRDLC</sequence>
<keyword evidence="1" id="KW-0732">Signal</keyword>